<gene>
    <name evidence="2" type="ORF">EVAR_86209_1</name>
</gene>
<comment type="caution">
    <text evidence="2">The sequence shown here is derived from an EMBL/GenBank/DDBJ whole genome shotgun (WGS) entry which is preliminary data.</text>
</comment>
<sequence length="97" mass="10300">MEMKCDNVFTPRESRRNAALRPGLVAVENNRGPRAGAGAAGVQVTACIEMQAQKATSAPGEKRDRTVVGPRRRSSHEAALGSSSTTARTRNIDAPQP</sequence>
<evidence type="ECO:0000313" key="3">
    <source>
        <dbReference type="Proteomes" id="UP000299102"/>
    </source>
</evidence>
<name>A0A4C1UD42_EUMVA</name>
<dbReference type="Proteomes" id="UP000299102">
    <property type="component" value="Unassembled WGS sequence"/>
</dbReference>
<evidence type="ECO:0000313" key="2">
    <source>
        <dbReference type="EMBL" id="GBP23834.1"/>
    </source>
</evidence>
<organism evidence="2 3">
    <name type="scientific">Eumeta variegata</name>
    <name type="common">Bagworm moth</name>
    <name type="synonym">Eumeta japonica</name>
    <dbReference type="NCBI Taxonomy" id="151549"/>
    <lineage>
        <taxon>Eukaryota</taxon>
        <taxon>Metazoa</taxon>
        <taxon>Ecdysozoa</taxon>
        <taxon>Arthropoda</taxon>
        <taxon>Hexapoda</taxon>
        <taxon>Insecta</taxon>
        <taxon>Pterygota</taxon>
        <taxon>Neoptera</taxon>
        <taxon>Endopterygota</taxon>
        <taxon>Lepidoptera</taxon>
        <taxon>Glossata</taxon>
        <taxon>Ditrysia</taxon>
        <taxon>Tineoidea</taxon>
        <taxon>Psychidae</taxon>
        <taxon>Oiketicinae</taxon>
        <taxon>Eumeta</taxon>
    </lineage>
</organism>
<dbReference type="AlphaFoldDB" id="A0A4C1UD42"/>
<dbReference type="EMBL" id="BGZK01000154">
    <property type="protein sequence ID" value="GBP23834.1"/>
    <property type="molecule type" value="Genomic_DNA"/>
</dbReference>
<proteinExistence type="predicted"/>
<accession>A0A4C1UD42</accession>
<protein>
    <submittedName>
        <fullName evidence="2">Uncharacterized protein</fullName>
    </submittedName>
</protein>
<feature type="region of interest" description="Disordered" evidence="1">
    <location>
        <begin position="53"/>
        <end position="97"/>
    </location>
</feature>
<reference evidence="2 3" key="1">
    <citation type="journal article" date="2019" name="Commun. Biol.">
        <title>The bagworm genome reveals a unique fibroin gene that provides high tensile strength.</title>
        <authorList>
            <person name="Kono N."/>
            <person name="Nakamura H."/>
            <person name="Ohtoshi R."/>
            <person name="Tomita M."/>
            <person name="Numata K."/>
            <person name="Arakawa K."/>
        </authorList>
    </citation>
    <scope>NUCLEOTIDE SEQUENCE [LARGE SCALE GENOMIC DNA]</scope>
</reference>
<keyword evidence="3" id="KW-1185">Reference proteome</keyword>
<evidence type="ECO:0000256" key="1">
    <source>
        <dbReference type="SAM" id="MobiDB-lite"/>
    </source>
</evidence>